<evidence type="ECO:0000313" key="3">
    <source>
        <dbReference type="Proteomes" id="UP001476282"/>
    </source>
</evidence>
<name>A0ABP9UYT8_9BACT</name>
<organism evidence="2 3">
    <name type="scientific">Haloferula sargassicola</name>
    <dbReference type="NCBI Taxonomy" id="490096"/>
    <lineage>
        <taxon>Bacteria</taxon>
        <taxon>Pseudomonadati</taxon>
        <taxon>Verrucomicrobiota</taxon>
        <taxon>Verrucomicrobiia</taxon>
        <taxon>Verrucomicrobiales</taxon>
        <taxon>Verrucomicrobiaceae</taxon>
        <taxon>Haloferula</taxon>
    </lineage>
</organism>
<evidence type="ECO:0000256" key="1">
    <source>
        <dbReference type="SAM" id="SignalP"/>
    </source>
</evidence>
<dbReference type="RefSeq" id="WP_353568633.1">
    <property type="nucleotide sequence ID" value="NZ_BAABRI010000027.1"/>
</dbReference>
<keyword evidence="3" id="KW-1185">Reference proteome</keyword>
<accession>A0ABP9UYT8</accession>
<comment type="caution">
    <text evidence="2">The sequence shown here is derived from an EMBL/GenBank/DDBJ whole genome shotgun (WGS) entry which is preliminary data.</text>
</comment>
<evidence type="ECO:0000313" key="2">
    <source>
        <dbReference type="EMBL" id="GAA5484534.1"/>
    </source>
</evidence>
<protein>
    <submittedName>
        <fullName evidence="2">Uncharacterized protein</fullName>
    </submittedName>
</protein>
<gene>
    <name evidence="2" type="ORF">Hsar01_03778</name>
</gene>
<keyword evidence="1" id="KW-0732">Signal</keyword>
<feature type="chain" id="PRO_5047125533" evidence="1">
    <location>
        <begin position="29"/>
        <end position="248"/>
    </location>
</feature>
<proteinExistence type="predicted"/>
<sequence>MKTRLPQSVCALVAFTSAALSMGGIVRAADDIPVGYINASPGIAAVGAFPKLDWQITYPTKLEDLVKIEKPGTIRPKTDLKMEVRLLGAGVTISYADGSHMSFASEEAYYSYNDGGWQKVFSGTNKDVNQSAVIKSQTVSSGKSIRFGGRFWDVVSNPRGEWSHFYSSNDGTQNVQVLKDGDSIPTTYNIANSPTLEQFIKPYLDAGGKVDIGPMDMIVMCELTHTESQRYQTGYDLQDLVFLVTFSE</sequence>
<feature type="signal peptide" evidence="1">
    <location>
        <begin position="1"/>
        <end position="28"/>
    </location>
</feature>
<reference evidence="2 3" key="1">
    <citation type="submission" date="2024-02" db="EMBL/GenBank/DDBJ databases">
        <title>Haloferula sargassicola NBRC 104335.</title>
        <authorList>
            <person name="Ichikawa N."/>
            <person name="Katano-Makiyama Y."/>
            <person name="Hidaka K."/>
        </authorList>
    </citation>
    <scope>NUCLEOTIDE SEQUENCE [LARGE SCALE GENOMIC DNA]</scope>
    <source>
        <strain evidence="2 3">NBRC 104335</strain>
    </source>
</reference>
<dbReference type="Proteomes" id="UP001476282">
    <property type="component" value="Unassembled WGS sequence"/>
</dbReference>
<dbReference type="EMBL" id="BAABRI010000027">
    <property type="protein sequence ID" value="GAA5484534.1"/>
    <property type="molecule type" value="Genomic_DNA"/>
</dbReference>